<accession>A0A072Q6G1</accession>
<dbReference type="OrthoDB" id="4135936at2759"/>
<dbReference type="VEuPathDB" id="FungiDB:A1O9_01493"/>
<comment type="caution">
    <text evidence="3">The sequence shown here is derived from an EMBL/GenBank/DDBJ whole genome shotgun (WGS) entry which is preliminary data.</text>
</comment>
<feature type="non-terminal residue" evidence="3">
    <location>
        <position position="395"/>
    </location>
</feature>
<reference evidence="3 4" key="1">
    <citation type="submission" date="2013-03" db="EMBL/GenBank/DDBJ databases">
        <title>The Genome Sequence of Exophiala aquamarina CBS 119918.</title>
        <authorList>
            <consortium name="The Broad Institute Genomics Platform"/>
            <person name="Cuomo C."/>
            <person name="de Hoog S."/>
            <person name="Gorbushina A."/>
            <person name="Walker B."/>
            <person name="Young S.K."/>
            <person name="Zeng Q."/>
            <person name="Gargeya S."/>
            <person name="Fitzgerald M."/>
            <person name="Haas B."/>
            <person name="Abouelleil A."/>
            <person name="Allen A.W."/>
            <person name="Alvarado L."/>
            <person name="Arachchi H.M."/>
            <person name="Berlin A.M."/>
            <person name="Chapman S.B."/>
            <person name="Gainer-Dewar J."/>
            <person name="Goldberg J."/>
            <person name="Griggs A."/>
            <person name="Gujja S."/>
            <person name="Hansen M."/>
            <person name="Howarth C."/>
            <person name="Imamovic A."/>
            <person name="Ireland A."/>
            <person name="Larimer J."/>
            <person name="McCowan C."/>
            <person name="Murphy C."/>
            <person name="Pearson M."/>
            <person name="Poon T.W."/>
            <person name="Priest M."/>
            <person name="Roberts A."/>
            <person name="Saif S."/>
            <person name="Shea T."/>
            <person name="Sisk P."/>
            <person name="Sykes S."/>
            <person name="Wortman J."/>
            <person name="Nusbaum C."/>
            <person name="Birren B."/>
        </authorList>
    </citation>
    <scope>NUCLEOTIDE SEQUENCE [LARGE SCALE GENOMIC DNA]</scope>
    <source>
        <strain evidence="3 4">CBS 119918</strain>
    </source>
</reference>
<feature type="signal peptide" evidence="2">
    <location>
        <begin position="1"/>
        <end position="24"/>
    </location>
</feature>
<dbReference type="AlphaFoldDB" id="A0A072Q6G1"/>
<sequence length="395" mass="42057">RTVPLRLLLASTASLLLVSTRVLAGGTANAVIQSVPHIVPGATIDQHKVEQIQNLLKNQVQKPVTDILLEDAKRWNDIFASHINWVDIIYGGGGPLSALCSDRCRRCASGCNPICCQVGGTVITGLRPDGPSGNSGPVQSLLPPLACPCHCEESCPAWVQANCCSTTQGQAPAADDTRLRASANLDRERVRAVENQRLLILKDKKTPWTPETCPCTCEVDCPPYVQSICCTEKKPGKPKQSPGDDDNNALPQPQPPAPQPTLPSVLPPPPANVLSLVAESRASGPLSVWARINLTVFDSFITMDLVNGLQRAAELTQNEVTGAAELVLNVVVGPRDDRKAYAQSFQVVDGSDLAEKEQVLLGLGFMSRIGAVEIKGEFLTGLDEGLSLLTGTTAV</sequence>
<keyword evidence="4" id="KW-1185">Reference proteome</keyword>
<gene>
    <name evidence="3" type="ORF">A1O9_01493</name>
</gene>
<dbReference type="GeneID" id="25276439"/>
<evidence type="ECO:0000313" key="4">
    <source>
        <dbReference type="Proteomes" id="UP000027920"/>
    </source>
</evidence>
<name>A0A072Q6G1_9EURO</name>
<feature type="compositionally biased region" description="Pro residues" evidence="1">
    <location>
        <begin position="252"/>
        <end position="267"/>
    </location>
</feature>
<evidence type="ECO:0000256" key="1">
    <source>
        <dbReference type="SAM" id="MobiDB-lite"/>
    </source>
</evidence>
<dbReference type="RefSeq" id="XP_013266105.1">
    <property type="nucleotide sequence ID" value="XM_013410651.1"/>
</dbReference>
<dbReference type="EMBL" id="AMGV01000001">
    <property type="protein sequence ID" value="KEF63515.1"/>
    <property type="molecule type" value="Genomic_DNA"/>
</dbReference>
<feature type="region of interest" description="Disordered" evidence="1">
    <location>
        <begin position="235"/>
        <end position="267"/>
    </location>
</feature>
<keyword evidence="2" id="KW-0732">Signal</keyword>
<dbReference type="Proteomes" id="UP000027920">
    <property type="component" value="Unassembled WGS sequence"/>
</dbReference>
<dbReference type="HOGENOM" id="CLU_027505_0_0_1"/>
<evidence type="ECO:0000256" key="2">
    <source>
        <dbReference type="SAM" id="SignalP"/>
    </source>
</evidence>
<organism evidence="3 4">
    <name type="scientific">Exophiala aquamarina CBS 119918</name>
    <dbReference type="NCBI Taxonomy" id="1182545"/>
    <lineage>
        <taxon>Eukaryota</taxon>
        <taxon>Fungi</taxon>
        <taxon>Dikarya</taxon>
        <taxon>Ascomycota</taxon>
        <taxon>Pezizomycotina</taxon>
        <taxon>Eurotiomycetes</taxon>
        <taxon>Chaetothyriomycetidae</taxon>
        <taxon>Chaetothyriales</taxon>
        <taxon>Herpotrichiellaceae</taxon>
        <taxon>Exophiala</taxon>
    </lineage>
</organism>
<proteinExistence type="predicted"/>
<evidence type="ECO:0000313" key="3">
    <source>
        <dbReference type="EMBL" id="KEF63515.1"/>
    </source>
</evidence>
<feature type="non-terminal residue" evidence="3">
    <location>
        <position position="1"/>
    </location>
</feature>
<feature type="chain" id="PRO_5001682050" evidence="2">
    <location>
        <begin position="25"/>
        <end position="395"/>
    </location>
</feature>
<dbReference type="STRING" id="1182545.A0A072Q6G1"/>
<protein>
    <submittedName>
        <fullName evidence="3">Uncharacterized protein</fullName>
    </submittedName>
</protein>